<feature type="domain" description="Major facilitator superfamily (MFS) profile" evidence="8">
    <location>
        <begin position="58"/>
        <end position="504"/>
    </location>
</feature>
<keyword evidence="4 7" id="KW-1133">Transmembrane helix</keyword>
<dbReference type="Gene3D" id="1.20.1720.10">
    <property type="entry name" value="Multidrug resistance protein D"/>
    <property type="match status" value="1"/>
</dbReference>
<feature type="transmembrane region" description="Helical" evidence="7">
    <location>
        <begin position="124"/>
        <end position="143"/>
    </location>
</feature>
<evidence type="ECO:0000256" key="6">
    <source>
        <dbReference type="SAM" id="MobiDB-lite"/>
    </source>
</evidence>
<feature type="transmembrane region" description="Helical" evidence="7">
    <location>
        <begin position="305"/>
        <end position="322"/>
    </location>
</feature>
<dbReference type="InterPro" id="IPR011701">
    <property type="entry name" value="MFS"/>
</dbReference>
<evidence type="ECO:0000256" key="4">
    <source>
        <dbReference type="ARBA" id="ARBA00022989"/>
    </source>
</evidence>
<dbReference type="GO" id="GO:0016020">
    <property type="term" value="C:membrane"/>
    <property type="evidence" value="ECO:0007669"/>
    <property type="project" value="UniProtKB-SubCell"/>
</dbReference>
<name>A0A4S8M4Y3_DENBC</name>
<evidence type="ECO:0000256" key="2">
    <source>
        <dbReference type="ARBA" id="ARBA00022448"/>
    </source>
</evidence>
<feature type="transmembrane region" description="Helical" evidence="7">
    <location>
        <begin position="342"/>
        <end position="365"/>
    </location>
</feature>
<feature type="transmembrane region" description="Helical" evidence="7">
    <location>
        <begin position="272"/>
        <end position="293"/>
    </location>
</feature>
<evidence type="ECO:0000313" key="10">
    <source>
        <dbReference type="Proteomes" id="UP000297245"/>
    </source>
</evidence>
<evidence type="ECO:0000256" key="3">
    <source>
        <dbReference type="ARBA" id="ARBA00022692"/>
    </source>
</evidence>
<feature type="transmembrane region" description="Helical" evidence="7">
    <location>
        <begin position="207"/>
        <end position="228"/>
    </location>
</feature>
<feature type="transmembrane region" description="Helical" evidence="7">
    <location>
        <begin position="482"/>
        <end position="502"/>
    </location>
</feature>
<dbReference type="PANTHER" id="PTHR42718:SF9">
    <property type="entry name" value="MAJOR FACILITATOR SUPERFAMILY MULTIDRUG TRANSPORTER MFSC"/>
    <property type="match status" value="1"/>
</dbReference>
<evidence type="ECO:0000313" key="9">
    <source>
        <dbReference type="EMBL" id="THU97267.1"/>
    </source>
</evidence>
<dbReference type="EMBL" id="ML179159">
    <property type="protein sequence ID" value="THU97267.1"/>
    <property type="molecule type" value="Genomic_DNA"/>
</dbReference>
<dbReference type="InterPro" id="IPR020846">
    <property type="entry name" value="MFS_dom"/>
</dbReference>
<feature type="transmembrane region" description="Helical" evidence="7">
    <location>
        <begin position="93"/>
        <end position="112"/>
    </location>
</feature>
<dbReference type="PROSITE" id="PS50850">
    <property type="entry name" value="MFS"/>
    <property type="match status" value="1"/>
</dbReference>
<feature type="transmembrane region" description="Helical" evidence="7">
    <location>
        <begin position="149"/>
        <end position="171"/>
    </location>
</feature>
<feature type="transmembrane region" description="Helical" evidence="7">
    <location>
        <begin position="398"/>
        <end position="424"/>
    </location>
</feature>
<gene>
    <name evidence="9" type="ORF">K435DRAFT_796673</name>
</gene>
<dbReference type="GO" id="GO:0022857">
    <property type="term" value="F:transmembrane transporter activity"/>
    <property type="evidence" value="ECO:0007669"/>
    <property type="project" value="InterPro"/>
</dbReference>
<evidence type="ECO:0000256" key="7">
    <source>
        <dbReference type="SAM" id="Phobius"/>
    </source>
</evidence>
<keyword evidence="10" id="KW-1185">Reference proteome</keyword>
<dbReference type="InterPro" id="IPR036259">
    <property type="entry name" value="MFS_trans_sf"/>
</dbReference>
<keyword evidence="5 7" id="KW-0472">Membrane</keyword>
<evidence type="ECO:0000259" key="8">
    <source>
        <dbReference type="PROSITE" id="PS50850"/>
    </source>
</evidence>
<dbReference type="PANTHER" id="PTHR42718">
    <property type="entry name" value="MAJOR FACILITATOR SUPERFAMILY MULTIDRUG TRANSPORTER MFSC"/>
    <property type="match status" value="1"/>
</dbReference>
<dbReference type="Proteomes" id="UP000297245">
    <property type="component" value="Unassembled WGS sequence"/>
</dbReference>
<organism evidence="9 10">
    <name type="scientific">Dendrothele bispora (strain CBS 962.96)</name>
    <dbReference type="NCBI Taxonomy" id="1314807"/>
    <lineage>
        <taxon>Eukaryota</taxon>
        <taxon>Fungi</taxon>
        <taxon>Dikarya</taxon>
        <taxon>Basidiomycota</taxon>
        <taxon>Agaricomycotina</taxon>
        <taxon>Agaricomycetes</taxon>
        <taxon>Agaricomycetidae</taxon>
        <taxon>Agaricales</taxon>
        <taxon>Agaricales incertae sedis</taxon>
        <taxon>Dendrothele</taxon>
    </lineage>
</organism>
<feature type="transmembrane region" description="Helical" evidence="7">
    <location>
        <begin position="436"/>
        <end position="462"/>
    </location>
</feature>
<reference evidence="9 10" key="1">
    <citation type="journal article" date="2019" name="Nat. Ecol. Evol.">
        <title>Megaphylogeny resolves global patterns of mushroom evolution.</title>
        <authorList>
            <person name="Varga T."/>
            <person name="Krizsan K."/>
            <person name="Foldi C."/>
            <person name="Dima B."/>
            <person name="Sanchez-Garcia M."/>
            <person name="Sanchez-Ramirez S."/>
            <person name="Szollosi G.J."/>
            <person name="Szarkandi J.G."/>
            <person name="Papp V."/>
            <person name="Albert L."/>
            <person name="Andreopoulos W."/>
            <person name="Angelini C."/>
            <person name="Antonin V."/>
            <person name="Barry K.W."/>
            <person name="Bougher N.L."/>
            <person name="Buchanan P."/>
            <person name="Buyck B."/>
            <person name="Bense V."/>
            <person name="Catcheside P."/>
            <person name="Chovatia M."/>
            <person name="Cooper J."/>
            <person name="Damon W."/>
            <person name="Desjardin D."/>
            <person name="Finy P."/>
            <person name="Geml J."/>
            <person name="Haridas S."/>
            <person name="Hughes K."/>
            <person name="Justo A."/>
            <person name="Karasinski D."/>
            <person name="Kautmanova I."/>
            <person name="Kiss B."/>
            <person name="Kocsube S."/>
            <person name="Kotiranta H."/>
            <person name="LaButti K.M."/>
            <person name="Lechner B.E."/>
            <person name="Liimatainen K."/>
            <person name="Lipzen A."/>
            <person name="Lukacs Z."/>
            <person name="Mihaltcheva S."/>
            <person name="Morgado L.N."/>
            <person name="Niskanen T."/>
            <person name="Noordeloos M.E."/>
            <person name="Ohm R.A."/>
            <person name="Ortiz-Santana B."/>
            <person name="Ovrebo C."/>
            <person name="Racz N."/>
            <person name="Riley R."/>
            <person name="Savchenko A."/>
            <person name="Shiryaev A."/>
            <person name="Soop K."/>
            <person name="Spirin V."/>
            <person name="Szebenyi C."/>
            <person name="Tomsovsky M."/>
            <person name="Tulloss R.E."/>
            <person name="Uehling J."/>
            <person name="Grigoriev I.V."/>
            <person name="Vagvolgyi C."/>
            <person name="Papp T."/>
            <person name="Martin F.M."/>
            <person name="Miettinen O."/>
            <person name="Hibbett D.S."/>
            <person name="Nagy L.G."/>
        </authorList>
    </citation>
    <scope>NUCLEOTIDE SEQUENCE [LARGE SCALE GENOMIC DNA]</scope>
    <source>
        <strain evidence="9 10">CBS 962.96</strain>
    </source>
</reference>
<dbReference type="SUPFAM" id="SSF103473">
    <property type="entry name" value="MFS general substrate transporter"/>
    <property type="match status" value="1"/>
</dbReference>
<feature type="transmembrane region" description="Helical" evidence="7">
    <location>
        <begin position="372"/>
        <end position="392"/>
    </location>
</feature>
<feature type="region of interest" description="Disordered" evidence="6">
    <location>
        <begin position="1"/>
        <end position="48"/>
    </location>
</feature>
<keyword evidence="2" id="KW-0813">Transport</keyword>
<feature type="transmembrane region" description="Helical" evidence="7">
    <location>
        <begin position="57"/>
        <end position="81"/>
    </location>
</feature>
<feature type="compositionally biased region" description="Basic and acidic residues" evidence="6">
    <location>
        <begin position="14"/>
        <end position="25"/>
    </location>
</feature>
<sequence>MTSTISVPAQPDAPTKEIETRRDGNVVDDTQDIERESGKQEEHENPGQALSSLRKNLILTVLCGAQFFDLFNACAAIIALPTLQEDLDFAEGTIQWVLSAYTLTFASFMLISGRISDMFHPKPVFVIGFLVVGLLSIPVGASVDPIMTIVFRAFQGIGAAMNIPSAVAMITTTFSDHVERGRAYAIYGASGAIGGVISSQVSWRWVFYLLAILVIPFSLVSWFILPGAPSTEEKSQKKNLDWPGVASLTIGLILFVFAISEGSVSGWSSPGVLAPLIISIFTFVAFLFIERIVRDPALPPRTWTNKNFIPLFFYGWSIYWWVFSSEMQLVEVFTTLWNVSTLSAAIRCLPYGISGGATAYLTGLLAPKVPRLLLLVLGQLFMAVGSILFALSDVESKYWSHVVPGMIVGMIGLGFAHVACTIVVMEGTREGEEGVVSAVMYTSFQVGATLGLAIVSSITIGVNSRLEATPNSEVDEFEGYSASFWSLLGMNGVAILITLLFVRN</sequence>
<comment type="subcellular location">
    <subcellularLocation>
        <location evidence="1">Membrane</location>
        <topology evidence="1">Multi-pass membrane protein</topology>
    </subcellularLocation>
</comment>
<dbReference type="AlphaFoldDB" id="A0A4S8M4Y3"/>
<feature type="transmembrane region" description="Helical" evidence="7">
    <location>
        <begin position="240"/>
        <end position="260"/>
    </location>
</feature>
<dbReference type="OrthoDB" id="440755at2759"/>
<feature type="transmembrane region" description="Helical" evidence="7">
    <location>
        <begin position="183"/>
        <end position="201"/>
    </location>
</feature>
<accession>A0A4S8M4Y3</accession>
<feature type="compositionally biased region" description="Basic and acidic residues" evidence="6">
    <location>
        <begin position="32"/>
        <end position="45"/>
    </location>
</feature>
<dbReference type="Pfam" id="PF07690">
    <property type="entry name" value="MFS_1"/>
    <property type="match status" value="1"/>
</dbReference>
<evidence type="ECO:0000256" key="1">
    <source>
        <dbReference type="ARBA" id="ARBA00004141"/>
    </source>
</evidence>
<protein>
    <submittedName>
        <fullName evidence="9">MFS general substrate transporter</fullName>
    </submittedName>
</protein>
<proteinExistence type="predicted"/>
<keyword evidence="3 7" id="KW-0812">Transmembrane</keyword>
<dbReference type="Gene3D" id="1.20.1250.20">
    <property type="entry name" value="MFS general substrate transporter like domains"/>
    <property type="match status" value="1"/>
</dbReference>
<evidence type="ECO:0000256" key="5">
    <source>
        <dbReference type="ARBA" id="ARBA00023136"/>
    </source>
</evidence>